<organism evidence="1 2">
    <name type="scientific">Lophium mytilinum</name>
    <dbReference type="NCBI Taxonomy" id="390894"/>
    <lineage>
        <taxon>Eukaryota</taxon>
        <taxon>Fungi</taxon>
        <taxon>Dikarya</taxon>
        <taxon>Ascomycota</taxon>
        <taxon>Pezizomycotina</taxon>
        <taxon>Dothideomycetes</taxon>
        <taxon>Pleosporomycetidae</taxon>
        <taxon>Mytilinidiales</taxon>
        <taxon>Mytilinidiaceae</taxon>
        <taxon>Lophium</taxon>
    </lineage>
</organism>
<evidence type="ECO:0008006" key="3">
    <source>
        <dbReference type="Google" id="ProtNLM"/>
    </source>
</evidence>
<dbReference type="EMBL" id="MU004185">
    <property type="protein sequence ID" value="KAF2498460.1"/>
    <property type="molecule type" value="Genomic_DNA"/>
</dbReference>
<dbReference type="OrthoDB" id="2157530at2759"/>
<evidence type="ECO:0000313" key="2">
    <source>
        <dbReference type="Proteomes" id="UP000799750"/>
    </source>
</evidence>
<dbReference type="AlphaFoldDB" id="A0A6A6R3G9"/>
<dbReference type="PANTHER" id="PTHR24148:SF64">
    <property type="entry name" value="HETEROKARYON INCOMPATIBILITY DOMAIN-CONTAINING PROTEIN"/>
    <property type="match status" value="1"/>
</dbReference>
<accession>A0A6A6R3G9</accession>
<reference evidence="1" key="1">
    <citation type="journal article" date="2020" name="Stud. Mycol.">
        <title>101 Dothideomycetes genomes: a test case for predicting lifestyles and emergence of pathogens.</title>
        <authorList>
            <person name="Haridas S."/>
            <person name="Albert R."/>
            <person name="Binder M."/>
            <person name="Bloem J."/>
            <person name="Labutti K."/>
            <person name="Salamov A."/>
            <person name="Andreopoulos B."/>
            <person name="Baker S."/>
            <person name="Barry K."/>
            <person name="Bills G."/>
            <person name="Bluhm B."/>
            <person name="Cannon C."/>
            <person name="Castanera R."/>
            <person name="Culley D."/>
            <person name="Daum C."/>
            <person name="Ezra D."/>
            <person name="Gonzalez J."/>
            <person name="Henrissat B."/>
            <person name="Kuo A."/>
            <person name="Liang C."/>
            <person name="Lipzen A."/>
            <person name="Lutzoni F."/>
            <person name="Magnuson J."/>
            <person name="Mondo S."/>
            <person name="Nolan M."/>
            <person name="Ohm R."/>
            <person name="Pangilinan J."/>
            <person name="Park H.-J."/>
            <person name="Ramirez L."/>
            <person name="Alfaro M."/>
            <person name="Sun H."/>
            <person name="Tritt A."/>
            <person name="Yoshinaga Y."/>
            <person name="Zwiers L.-H."/>
            <person name="Turgeon B."/>
            <person name="Goodwin S."/>
            <person name="Spatafora J."/>
            <person name="Crous P."/>
            <person name="Grigoriev I."/>
        </authorList>
    </citation>
    <scope>NUCLEOTIDE SEQUENCE</scope>
    <source>
        <strain evidence="1">CBS 269.34</strain>
    </source>
</reference>
<dbReference type="InterPro" id="IPR052895">
    <property type="entry name" value="HetReg/Transcr_Mod"/>
</dbReference>
<evidence type="ECO:0000313" key="1">
    <source>
        <dbReference type="EMBL" id="KAF2498460.1"/>
    </source>
</evidence>
<dbReference type="Proteomes" id="UP000799750">
    <property type="component" value="Unassembled WGS sequence"/>
</dbReference>
<name>A0A6A6R3G9_9PEZI</name>
<keyword evidence="2" id="KW-1185">Reference proteome</keyword>
<sequence>MAPIDFFKAFVNCITDRSWWWRVWTVQEFYLPQRVQFQIGLRRIPLEEFDLVFQVLTSAYKSTFGRTDEQYLAETRWINGFDRITQMLNLRRGRQIDIFGNNGLYEVLCRTYCPFRFQESDTYLLKATCRIDQIYGLVALYDDFDVLGLTIDYRKTWQEVYSDVAQSLILTDNMDVLAFCQRENASQSSTLPSWVPIWHEQFDTPHAWWKAPRKPDLSALGNSLFSAASNFTVEVSFETTVNTSGQSTRSMQIEGVFVDEVSEIKSQYFRAASIHYTEKKEFVYVLYGMLLGEIQALCDLSRSLKNAKYTPTSLQDAAWRIPVWDHEIQEDASWTRAGEATRLRYQQCMPVYETVQKHMDQVKLSADSSKVLQFPLLQLGAQINEILRQYMSPIILGRPSKPFMTRNGYLGMGPASMEPTDSVCLLFGARVPCVLRKRPGEEGGYVFVGEAFVYGIMDGEFLREDQLSTTFEIF</sequence>
<gene>
    <name evidence="1" type="ORF">BU16DRAFT_524572</name>
</gene>
<proteinExistence type="predicted"/>
<protein>
    <recommendedName>
        <fullName evidence="3">Heterokaryon incompatibility domain-containing protein</fullName>
    </recommendedName>
</protein>
<dbReference type="Pfam" id="PF26639">
    <property type="entry name" value="Het-6_barrel"/>
    <property type="match status" value="1"/>
</dbReference>
<dbReference type="PANTHER" id="PTHR24148">
    <property type="entry name" value="ANKYRIN REPEAT DOMAIN-CONTAINING PROTEIN 39 HOMOLOG-RELATED"/>
    <property type="match status" value="1"/>
</dbReference>